<accession>A0A1S7LJ95</accession>
<organism evidence="1">
    <name type="scientific">Magnetococcus massalia (strain MO-1)</name>
    <dbReference type="NCBI Taxonomy" id="451514"/>
    <lineage>
        <taxon>Bacteria</taxon>
        <taxon>Pseudomonadati</taxon>
        <taxon>Pseudomonadota</taxon>
        <taxon>Magnetococcia</taxon>
        <taxon>Magnetococcales</taxon>
        <taxon>Magnetococcaceae</taxon>
        <taxon>Magnetococcus</taxon>
    </lineage>
</organism>
<sequence>MSDKLGSHGAAYCEVGVAADRETGQYQNNRAENSHQQVPQLRRFNSPGKLGYFMKESRYAAGDPMTQIERLFSPFRALFHPFLSAKLRRSARHSSAAVVRGYHG</sequence>
<name>A0A1S7LJ95_MAGMO</name>
<evidence type="ECO:0000313" key="1">
    <source>
        <dbReference type="EMBL" id="CRH05911.1"/>
    </source>
</evidence>
<gene>
    <name evidence="1" type="ORF">MAGMO_1730</name>
</gene>
<protein>
    <submittedName>
        <fullName evidence="1">Uncharacterized protein</fullName>
    </submittedName>
</protein>
<reference evidence="1" key="1">
    <citation type="submission" date="2015-04" db="EMBL/GenBank/DDBJ databases">
        <authorList>
            <person name="Syromyatnikov M.Y."/>
            <person name="Popov V.N."/>
        </authorList>
    </citation>
    <scope>NUCLEOTIDE SEQUENCE</scope>
    <source>
        <strain evidence="1">MO-1</strain>
    </source>
</reference>
<dbReference type="EMBL" id="LO017727">
    <property type="protein sequence ID" value="CRH05911.1"/>
    <property type="molecule type" value="Genomic_DNA"/>
</dbReference>
<proteinExistence type="predicted"/>
<dbReference type="AlphaFoldDB" id="A0A1S7LJ95"/>